<feature type="domain" description="C-type lectin" evidence="1">
    <location>
        <begin position="201"/>
        <end position="325"/>
    </location>
</feature>
<dbReference type="AlphaFoldDB" id="A0AAE0Y7D4"/>
<reference evidence="2" key="1">
    <citation type="journal article" date="2023" name="G3 (Bethesda)">
        <title>A reference genome for the long-term kleptoplast-retaining sea slug Elysia crispata morphotype clarki.</title>
        <authorList>
            <person name="Eastman K.E."/>
            <person name="Pendleton A.L."/>
            <person name="Shaikh M.A."/>
            <person name="Suttiyut T."/>
            <person name="Ogas R."/>
            <person name="Tomko P."/>
            <person name="Gavelis G."/>
            <person name="Widhalm J.R."/>
            <person name="Wisecaver J.H."/>
        </authorList>
    </citation>
    <scope>NUCLEOTIDE SEQUENCE</scope>
    <source>
        <strain evidence="2">ECLA1</strain>
    </source>
</reference>
<dbReference type="Gene3D" id="3.10.100.10">
    <property type="entry name" value="Mannose-Binding Protein A, subunit A"/>
    <property type="match status" value="1"/>
</dbReference>
<accession>A0AAE0Y7D4</accession>
<evidence type="ECO:0000259" key="1">
    <source>
        <dbReference type="PROSITE" id="PS50041"/>
    </source>
</evidence>
<dbReference type="InterPro" id="IPR016186">
    <property type="entry name" value="C-type_lectin-like/link_sf"/>
</dbReference>
<comment type="caution">
    <text evidence="2">The sequence shown here is derived from an EMBL/GenBank/DDBJ whole genome shotgun (WGS) entry which is preliminary data.</text>
</comment>
<gene>
    <name evidence="2" type="ORF">RRG08_054148</name>
</gene>
<dbReference type="InterPro" id="IPR001304">
    <property type="entry name" value="C-type_lectin-like"/>
</dbReference>
<dbReference type="Pfam" id="PF00059">
    <property type="entry name" value="Lectin_C"/>
    <property type="match status" value="1"/>
</dbReference>
<dbReference type="PROSITE" id="PS50041">
    <property type="entry name" value="C_TYPE_LECTIN_2"/>
    <property type="match status" value="1"/>
</dbReference>
<dbReference type="SUPFAM" id="SSF56436">
    <property type="entry name" value="C-type lectin-like"/>
    <property type="match status" value="1"/>
</dbReference>
<dbReference type="InterPro" id="IPR016187">
    <property type="entry name" value="CTDL_fold"/>
</dbReference>
<sequence>MDEGRVSIEPKAVEPGVQARVSGLYTTLWQESGNWSTQILDNGPAFLADLYLLFTFNFTIAFEGYIYLGSDSFELHTFSYEHDVIFSSPVLRGANTEQREVRLKKSTGSHCQSLALTTPWISLSPVECYLFCLDQFPDSCHSVVYNPDTLACTPGSTAFGPIKTLPSSIPDANSSDAIYYLKQPVPTCNANLGFTLYDVCGTSACLYLSTSELNYNDSVHACANMNSILFKADTEARFALIWYLSLHVLNQDTWLGLTDIAVKGHFVRENEKLLRTWQSRYVWFSESSDNFDDADRCVQTKIIKDPGVLGLHDLKCRNRNPFICEPRNV</sequence>
<dbReference type="Proteomes" id="UP001283361">
    <property type="component" value="Unassembled WGS sequence"/>
</dbReference>
<dbReference type="EMBL" id="JAWDGP010006781">
    <property type="protein sequence ID" value="KAK3735575.1"/>
    <property type="molecule type" value="Genomic_DNA"/>
</dbReference>
<name>A0AAE0Y7D4_9GAST</name>
<proteinExistence type="predicted"/>
<organism evidence="2 3">
    <name type="scientific">Elysia crispata</name>
    <name type="common">lettuce slug</name>
    <dbReference type="NCBI Taxonomy" id="231223"/>
    <lineage>
        <taxon>Eukaryota</taxon>
        <taxon>Metazoa</taxon>
        <taxon>Spiralia</taxon>
        <taxon>Lophotrochozoa</taxon>
        <taxon>Mollusca</taxon>
        <taxon>Gastropoda</taxon>
        <taxon>Heterobranchia</taxon>
        <taxon>Euthyneura</taxon>
        <taxon>Panpulmonata</taxon>
        <taxon>Sacoglossa</taxon>
        <taxon>Placobranchoidea</taxon>
        <taxon>Plakobranchidae</taxon>
        <taxon>Elysia</taxon>
    </lineage>
</organism>
<evidence type="ECO:0000313" key="3">
    <source>
        <dbReference type="Proteomes" id="UP001283361"/>
    </source>
</evidence>
<dbReference type="CDD" id="cd00037">
    <property type="entry name" value="CLECT"/>
    <property type="match status" value="1"/>
</dbReference>
<keyword evidence="3" id="KW-1185">Reference proteome</keyword>
<protein>
    <recommendedName>
        <fullName evidence="1">C-type lectin domain-containing protein</fullName>
    </recommendedName>
</protein>
<evidence type="ECO:0000313" key="2">
    <source>
        <dbReference type="EMBL" id="KAK3735575.1"/>
    </source>
</evidence>